<keyword evidence="3" id="KW-1185">Reference proteome</keyword>
<evidence type="ECO:0000313" key="3">
    <source>
        <dbReference type="Proteomes" id="UP001404104"/>
    </source>
</evidence>
<keyword evidence="2" id="KW-0969">Cilium</keyword>
<organism evidence="2 3">
    <name type="scientific">Sphingomonas qilianensis</name>
    <dbReference type="NCBI Taxonomy" id="1736690"/>
    <lineage>
        <taxon>Bacteria</taxon>
        <taxon>Pseudomonadati</taxon>
        <taxon>Pseudomonadota</taxon>
        <taxon>Alphaproteobacteria</taxon>
        <taxon>Sphingomonadales</taxon>
        <taxon>Sphingomonadaceae</taxon>
        <taxon>Sphingomonas</taxon>
    </lineage>
</organism>
<evidence type="ECO:0000313" key="2">
    <source>
        <dbReference type="EMBL" id="MEN2786160.1"/>
    </source>
</evidence>
<proteinExistence type="predicted"/>
<reference evidence="2 3" key="1">
    <citation type="submission" date="2024-05" db="EMBL/GenBank/DDBJ databases">
        <authorList>
            <person name="Liu Q."/>
            <person name="Xin Y.-H."/>
        </authorList>
    </citation>
    <scope>NUCLEOTIDE SEQUENCE [LARGE SCALE GENOMIC DNA]</scope>
    <source>
        <strain evidence="2 3">CGMCC 1.15349</strain>
    </source>
</reference>
<sequence>MKHLSERQRVIAENIANGETPRYKARDVEKPDFAALLDSQASKGGVPHIARPRIALTPGMTAMGARPPQGASGIILDADTSETKPDGNNVTLEDQLLKMGAVQADFAAMTNLYRKQMGLIKTALGRG</sequence>
<name>A0ABU9XSZ0_9SPHN</name>
<gene>
    <name evidence="2" type="ORF">ABC969_06950</name>
</gene>
<dbReference type="Proteomes" id="UP001404104">
    <property type="component" value="Unassembled WGS sequence"/>
</dbReference>
<protein>
    <submittedName>
        <fullName evidence="2">Flagellar biosynthesis protein FlgB</fullName>
    </submittedName>
</protein>
<dbReference type="EMBL" id="JBDIMF010000002">
    <property type="protein sequence ID" value="MEN2786160.1"/>
    <property type="molecule type" value="Genomic_DNA"/>
</dbReference>
<keyword evidence="2" id="KW-0966">Cell projection</keyword>
<feature type="region of interest" description="Disordered" evidence="1">
    <location>
        <begin position="59"/>
        <end position="89"/>
    </location>
</feature>
<evidence type="ECO:0000256" key="1">
    <source>
        <dbReference type="SAM" id="MobiDB-lite"/>
    </source>
</evidence>
<comment type="caution">
    <text evidence="2">The sequence shown here is derived from an EMBL/GenBank/DDBJ whole genome shotgun (WGS) entry which is preliminary data.</text>
</comment>
<dbReference type="RefSeq" id="WP_345864299.1">
    <property type="nucleotide sequence ID" value="NZ_JBDIMF010000002.1"/>
</dbReference>
<accession>A0ABU9XSZ0</accession>
<keyword evidence="2" id="KW-0282">Flagellum</keyword>